<protein>
    <submittedName>
        <fullName evidence="1">Uncharacterized protein</fullName>
    </submittedName>
</protein>
<gene>
    <name evidence="1" type="ORF">SAMEA2275694_01981</name>
</gene>
<name>A0A9Q7WIF7_9MYCO</name>
<sequence>MNKQLAGAVMDYEFQCIADNFDAKVKCQHHRGCRRQAQWVLTFHSCGPKLLCTQHLNRFNGLVESVLAAGKLPFCVACKKRCHSSDELFTARRLDCHVHLERDPRRRVGG</sequence>
<evidence type="ECO:0000313" key="2">
    <source>
        <dbReference type="Proteomes" id="UP000185183"/>
    </source>
</evidence>
<reference evidence="1 2" key="1">
    <citation type="submission" date="2016-11" db="EMBL/GenBank/DDBJ databases">
        <authorList>
            <consortium name="Pathogen Informatics"/>
        </authorList>
    </citation>
    <scope>NUCLEOTIDE SEQUENCE [LARGE SCALE GENOMIC DNA]</scope>
    <source>
        <strain evidence="1 2">968</strain>
    </source>
</reference>
<dbReference type="Proteomes" id="UP000185183">
    <property type="component" value="Unassembled WGS sequence"/>
</dbReference>
<dbReference type="AlphaFoldDB" id="A0A9Q7WIF7"/>
<proteinExistence type="predicted"/>
<dbReference type="EMBL" id="FSFA01000002">
    <property type="protein sequence ID" value="SHX23676.1"/>
    <property type="molecule type" value="Genomic_DNA"/>
</dbReference>
<accession>A0A9Q7WIF7</accession>
<comment type="caution">
    <text evidence="1">The sequence shown here is derived from an EMBL/GenBank/DDBJ whole genome shotgun (WGS) entry which is preliminary data.</text>
</comment>
<evidence type="ECO:0000313" key="1">
    <source>
        <dbReference type="EMBL" id="SHX23676.1"/>
    </source>
</evidence>
<organism evidence="1 2">
    <name type="scientific">Mycobacteroides abscessus subsp. bolletii</name>
    <dbReference type="NCBI Taxonomy" id="319705"/>
    <lineage>
        <taxon>Bacteria</taxon>
        <taxon>Bacillati</taxon>
        <taxon>Actinomycetota</taxon>
        <taxon>Actinomycetes</taxon>
        <taxon>Mycobacteriales</taxon>
        <taxon>Mycobacteriaceae</taxon>
        <taxon>Mycobacteroides</taxon>
        <taxon>Mycobacteroides abscessus</taxon>
    </lineage>
</organism>